<dbReference type="InterPro" id="IPR018368">
    <property type="entry name" value="ClpA/B_CS1"/>
</dbReference>
<dbReference type="Gene3D" id="4.10.860.10">
    <property type="entry name" value="UVR domain"/>
    <property type="match status" value="1"/>
</dbReference>
<evidence type="ECO:0000256" key="3">
    <source>
        <dbReference type="ARBA" id="ARBA00022840"/>
    </source>
</evidence>
<dbReference type="SUPFAM" id="SSF81923">
    <property type="entry name" value="Double Clp-N motif"/>
    <property type="match status" value="1"/>
</dbReference>
<dbReference type="InterPro" id="IPR036628">
    <property type="entry name" value="Clp_N_dom_sf"/>
</dbReference>
<dbReference type="Pfam" id="PF17871">
    <property type="entry name" value="AAA_lid_9"/>
    <property type="match status" value="1"/>
</dbReference>
<dbReference type="STRING" id="1817816.A2Y64_08145"/>
<keyword evidence="1 5" id="KW-0677">Repeat</keyword>
<dbReference type="InterPro" id="IPR003593">
    <property type="entry name" value="AAA+_ATPase"/>
</dbReference>
<name>A0A1F5F5M7_9BACT</name>
<evidence type="ECO:0000259" key="8">
    <source>
        <dbReference type="PROSITE" id="PS51903"/>
    </source>
</evidence>
<dbReference type="AlphaFoldDB" id="A0A1F5F5M7"/>
<dbReference type="GO" id="GO:0006508">
    <property type="term" value="P:proteolysis"/>
    <property type="evidence" value="ECO:0007669"/>
    <property type="project" value="UniProtKB-KW"/>
</dbReference>
<feature type="domain" description="Clp R" evidence="8">
    <location>
        <begin position="2"/>
        <end position="146"/>
    </location>
</feature>
<dbReference type="Gene3D" id="1.10.8.60">
    <property type="match status" value="2"/>
</dbReference>
<comment type="caution">
    <text evidence="9">The sequence shown here is derived from an EMBL/GenBank/DDBJ whole genome shotgun (WGS) entry which is preliminary data.</text>
</comment>
<dbReference type="GO" id="GO:0005737">
    <property type="term" value="C:cytoplasm"/>
    <property type="evidence" value="ECO:0007669"/>
    <property type="project" value="TreeGrafter"/>
</dbReference>
<dbReference type="PROSITE" id="PS51903">
    <property type="entry name" value="CLP_R"/>
    <property type="match status" value="1"/>
</dbReference>
<evidence type="ECO:0000256" key="7">
    <source>
        <dbReference type="SAM" id="MobiDB-lite"/>
    </source>
</evidence>
<dbReference type="CDD" id="cd00009">
    <property type="entry name" value="AAA"/>
    <property type="match status" value="1"/>
</dbReference>
<dbReference type="InterPro" id="IPR041546">
    <property type="entry name" value="ClpA/ClpB_AAA_lid"/>
</dbReference>
<dbReference type="InterPro" id="IPR019489">
    <property type="entry name" value="Clp_ATPase_C"/>
</dbReference>
<keyword evidence="4 6" id="KW-0143">Chaperone</keyword>
<dbReference type="PANTHER" id="PTHR11638:SF18">
    <property type="entry name" value="HEAT SHOCK PROTEIN 104"/>
    <property type="match status" value="1"/>
</dbReference>
<keyword evidence="3 6" id="KW-0067">ATP-binding</keyword>
<protein>
    <submittedName>
        <fullName evidence="9">ATP-dependent Clp protease ATP-binding subunit ClpC</fullName>
    </submittedName>
</protein>
<dbReference type="Gene3D" id="1.10.1780.10">
    <property type="entry name" value="Clp, N-terminal domain"/>
    <property type="match status" value="1"/>
</dbReference>
<keyword evidence="9" id="KW-0378">Hydrolase</keyword>
<accession>A0A1F5F5M7</accession>
<evidence type="ECO:0000256" key="4">
    <source>
        <dbReference type="ARBA" id="ARBA00023186"/>
    </source>
</evidence>
<dbReference type="PRINTS" id="PR00300">
    <property type="entry name" value="CLPPROTEASEA"/>
</dbReference>
<organism evidence="9 10">
    <name type="scientific">Candidatus Coatesbacteria bacterium RBG_13_66_14</name>
    <dbReference type="NCBI Taxonomy" id="1817816"/>
    <lineage>
        <taxon>Bacteria</taxon>
        <taxon>Candidatus Coatesiibacteriota</taxon>
    </lineage>
</organism>
<dbReference type="InterPro" id="IPR004176">
    <property type="entry name" value="Clp_R_N"/>
</dbReference>
<evidence type="ECO:0000313" key="9">
    <source>
        <dbReference type="EMBL" id="OGD74919.1"/>
    </source>
</evidence>
<dbReference type="SMART" id="SM01086">
    <property type="entry name" value="ClpB_D2-small"/>
    <property type="match status" value="1"/>
</dbReference>
<gene>
    <name evidence="9" type="ORF">A2Y64_08145</name>
</gene>
<dbReference type="Pfam" id="PF02861">
    <property type="entry name" value="Clp_N"/>
    <property type="match status" value="1"/>
</dbReference>
<keyword evidence="9" id="KW-0645">Protease</keyword>
<comment type="similarity">
    <text evidence="6">Belongs to the ClpA/ClpB family.</text>
</comment>
<dbReference type="GO" id="GO:0005524">
    <property type="term" value="F:ATP binding"/>
    <property type="evidence" value="ECO:0007669"/>
    <property type="project" value="UniProtKB-KW"/>
</dbReference>
<proteinExistence type="inferred from homology"/>
<evidence type="ECO:0000256" key="1">
    <source>
        <dbReference type="ARBA" id="ARBA00022737"/>
    </source>
</evidence>
<dbReference type="FunFam" id="3.40.50.300:FF:000025">
    <property type="entry name" value="ATP-dependent Clp protease subunit"/>
    <property type="match status" value="1"/>
</dbReference>
<dbReference type="InterPro" id="IPR028299">
    <property type="entry name" value="ClpA/B_CS2"/>
</dbReference>
<dbReference type="InterPro" id="IPR027417">
    <property type="entry name" value="P-loop_NTPase"/>
</dbReference>
<dbReference type="PANTHER" id="PTHR11638">
    <property type="entry name" value="ATP-DEPENDENT CLP PROTEASE"/>
    <property type="match status" value="1"/>
</dbReference>
<dbReference type="Pfam" id="PF00004">
    <property type="entry name" value="AAA"/>
    <property type="match status" value="1"/>
</dbReference>
<dbReference type="EMBL" id="MFAF01000089">
    <property type="protein sequence ID" value="OGD74919.1"/>
    <property type="molecule type" value="Genomic_DNA"/>
</dbReference>
<keyword evidence="2 6" id="KW-0547">Nucleotide-binding</keyword>
<evidence type="ECO:0000256" key="5">
    <source>
        <dbReference type="PROSITE-ProRule" id="PRU01251"/>
    </source>
</evidence>
<dbReference type="InterPro" id="IPR001270">
    <property type="entry name" value="ClpA/B"/>
</dbReference>
<evidence type="ECO:0000256" key="2">
    <source>
        <dbReference type="ARBA" id="ARBA00022741"/>
    </source>
</evidence>
<evidence type="ECO:0000256" key="6">
    <source>
        <dbReference type="RuleBase" id="RU004432"/>
    </source>
</evidence>
<dbReference type="PROSITE" id="PS00870">
    <property type="entry name" value="CLPAB_1"/>
    <property type="match status" value="1"/>
</dbReference>
<dbReference type="Pfam" id="PF07724">
    <property type="entry name" value="AAA_2"/>
    <property type="match status" value="1"/>
</dbReference>
<dbReference type="GO" id="GO:0008233">
    <property type="term" value="F:peptidase activity"/>
    <property type="evidence" value="ECO:0007669"/>
    <property type="project" value="UniProtKB-KW"/>
</dbReference>
<dbReference type="FunFam" id="3.40.50.300:FF:000010">
    <property type="entry name" value="Chaperone clpB 1, putative"/>
    <property type="match status" value="1"/>
</dbReference>
<dbReference type="Proteomes" id="UP000177187">
    <property type="component" value="Unassembled WGS sequence"/>
</dbReference>
<dbReference type="GO" id="GO:0034605">
    <property type="term" value="P:cellular response to heat"/>
    <property type="evidence" value="ECO:0007669"/>
    <property type="project" value="TreeGrafter"/>
</dbReference>
<sequence length="821" mass="92333">MLDKFTPRARQVILFARDMAKQMGQDYLGTEHLLLSLVDESDGVAAYVLSKLGLRSSMIRSELQRFQSSGSHRSSSDEKIPFTDRAKQVLEQAVLVAGELGYNYIGTEHLLLGLIRVTEGVASKVLSHLGFQPEDVKNELESLLEENRRKEVAAPRRAKRPAKEKGQEEESLLDEFGTDLTALARQGKIDPVIGRAEETERVIQILSRRKKNNPVLIGPPGVGKTAIVEGLAQRIADGDIPLTLSNRRLISLDLGAVVAGTKYRGQFEERLQGIIRELKSSKDVILFIDELHTLVGAGGAEGALDASNMLKPALARGEVQCIGSTTLDEYRKYIEKNGALERRFQTILVDPPTVRETIEILKGLRDRYEEFHNVEISDEALEASVRLSDRYISDRELPDKAIDVVDEAASKVHLGCLVPPAELRDLEREREELLQRQTEPGEGFSEALRERALELDRIDRAISFSKRRWEHSLEETRGVVDVDDVMETISRWTGIKITRMAEDEQMKLLRMKDELHRRVVAQDEAIDAVTRAIRRSRAGVREPNKPIGTFIFLGPTGVGKTELAKTLAWFLFDDESAVVRVDMSEYMEKFSVSRLIGAPPGYVGYEEGGQLTERVRRKPYSVVLLDEIEKAHPDVFSLLLQVMDEGRLTDSLGRTVSFRNTVVIMTSNLGTRDIKDINAIGFGSDAFTGDYFAMRDKVMEEVKRLFNPEFLNRLDETVVFHSLTKDDLREIVKLQLKKIKLRLAEQTVAIEFTDRLLEKIITDGFEPRFGARPIQRAIQRLVEDPLAEELLKGTVKEGDLVEVDHTGEGTIFTPSKLPSAV</sequence>
<feature type="region of interest" description="Disordered" evidence="7">
    <location>
        <begin position="148"/>
        <end position="172"/>
    </location>
</feature>
<dbReference type="PROSITE" id="PS00871">
    <property type="entry name" value="CLPAB_2"/>
    <property type="match status" value="1"/>
</dbReference>
<dbReference type="Pfam" id="PF10431">
    <property type="entry name" value="ClpB_D2-small"/>
    <property type="match status" value="1"/>
</dbReference>
<dbReference type="Gene3D" id="3.40.50.300">
    <property type="entry name" value="P-loop containing nucleotide triphosphate hydrolases"/>
    <property type="match status" value="2"/>
</dbReference>
<dbReference type="SMART" id="SM00382">
    <property type="entry name" value="AAA"/>
    <property type="match status" value="2"/>
</dbReference>
<dbReference type="GO" id="GO:0016887">
    <property type="term" value="F:ATP hydrolysis activity"/>
    <property type="evidence" value="ECO:0007669"/>
    <property type="project" value="InterPro"/>
</dbReference>
<reference evidence="9 10" key="1">
    <citation type="journal article" date="2016" name="Nat. Commun.">
        <title>Thousands of microbial genomes shed light on interconnected biogeochemical processes in an aquifer system.</title>
        <authorList>
            <person name="Anantharaman K."/>
            <person name="Brown C.T."/>
            <person name="Hug L.A."/>
            <person name="Sharon I."/>
            <person name="Castelle C.J."/>
            <person name="Probst A.J."/>
            <person name="Thomas B.C."/>
            <person name="Singh A."/>
            <person name="Wilkins M.J."/>
            <person name="Karaoz U."/>
            <person name="Brodie E.L."/>
            <person name="Williams K.H."/>
            <person name="Hubbard S.S."/>
            <person name="Banfield J.F."/>
        </authorList>
    </citation>
    <scope>NUCLEOTIDE SEQUENCE [LARGE SCALE GENOMIC DNA]</scope>
</reference>
<dbReference type="InterPro" id="IPR050130">
    <property type="entry name" value="ClpA_ClpB"/>
</dbReference>
<dbReference type="InterPro" id="IPR003959">
    <property type="entry name" value="ATPase_AAA_core"/>
</dbReference>
<dbReference type="CDD" id="cd19499">
    <property type="entry name" value="RecA-like_ClpB_Hsp104-like"/>
    <property type="match status" value="1"/>
</dbReference>
<evidence type="ECO:0000313" key="10">
    <source>
        <dbReference type="Proteomes" id="UP000177187"/>
    </source>
</evidence>
<dbReference type="SUPFAM" id="SSF52540">
    <property type="entry name" value="P-loop containing nucleoside triphosphate hydrolases"/>
    <property type="match status" value="2"/>
</dbReference>